<evidence type="ECO:0000313" key="2">
    <source>
        <dbReference type="EMBL" id="HBH1544204.1"/>
    </source>
</evidence>
<comment type="caution">
    <text evidence="2">The sequence shown here is derived from an EMBL/GenBank/DDBJ whole genome shotgun (WGS) entry which is preliminary data.</text>
</comment>
<dbReference type="AlphaFoldDB" id="A0AAN6A7A2"/>
<reference evidence="2" key="2">
    <citation type="submission" date="2021-06" db="EMBL/GenBank/DDBJ databases">
        <authorList>
            <consortium name="NCBI Pathogen Detection Project"/>
        </authorList>
    </citation>
    <scope>NUCLEOTIDE SEQUENCE</scope>
    <source>
        <strain evidence="2">HN1000</strain>
    </source>
</reference>
<protein>
    <submittedName>
        <fullName evidence="2">Uncharacterized protein</fullName>
    </submittedName>
</protein>
<gene>
    <name evidence="2" type="ORF">KRM00_003748</name>
</gene>
<keyword evidence="1" id="KW-0732">Signal</keyword>
<proteinExistence type="predicted"/>
<feature type="chain" id="PRO_5042812332" evidence="1">
    <location>
        <begin position="22"/>
        <end position="1033"/>
    </location>
</feature>
<feature type="signal peptide" evidence="1">
    <location>
        <begin position="1"/>
        <end position="21"/>
    </location>
</feature>
<sequence>MNRKKLTLPVLAILGLLTAFNINSLKSSAWGGDDGGGGDTVIKNSRITWDMSTQDSTGRPQSGTFHKNQIMSKNPLFGDVDGAYVGGGGRTYVKDGGKVRSAIKSGYGFDLLYYEQYADKDGKVYKSPDADGTKENFYTKMDSTLTSGYRNRYWNLNWNGSQTNFSKVNVEPNYQGRKKYQMSTNDNVTNNYDARFDKDGEWRYLGYNLRGEPLTNPFFSCDGSGTETHMSDFGILWQGEGCKKFGDWLEYNSISYELAKKQAIERLLKKDPNFRNGTLIQVANNNKQSKKVSGGNISADVWMDSLSLLTDPEKETPIFRVYRVKTKNWNDKTFKGKSSLNAYTIVAPINVKQSQDVTISDIKLIDKSGAVLKQFKRDDSGNTSTVGKGTVTPGEKYKVEYTIKNNGDVATKTMPNTIDVGTATDNNATKNDYTQKYPSNNTKGTLSGGGFIEAGKTVTLTKEVTVPADTKTAFRVTGYIGDVYNKTDNKDLTNDWGHVVASVEGKEEEQPGDLKVNNIKMIDKNGKEALYMKPGEEYKIRYIVDYHGPSKEFWQTRTDSEGNTTRYRVKKAFKFNWTAKRYLPQGGSELYKNNKTLNLYGVDKGESWQFETPYFVWEVPRAEATIAVNAPVEVDLNKGNNTAQKKWFYNYDVKVSNVKVFNDKERPIQDSFITLGVKYNVDVIAPSQTPNFETDIKTHITLPNGQILQFIDHVKKGSNKDIAREIKVPITAITSGSKKLNVNVYANADKHFWENDLNTQANNKGSNYSTQLPPVNPVASGGCSIFNTENNWNVAHKTLNYNGKYIKYKKFDSSREYDFYRYTNGTSQTKNESYYEEYNIKSVKFKSKYTTDKGYGWVDLTKVADRKKAKIKAGYGYELDITVEYNTNALTAQPKAWDTRNTSTSKGLSVTNQNMPPNIYKDIYVKTADGKTLSATGIYGSQKVFDVTVVSTNADKTVLRYTMQKKSKNGVEEPIKIYTGTNTKDGFYSLDVWTPELTGVGTAKSKEKLCDEKNLEFEVRGSMWDDTNDHIVQ</sequence>
<organism evidence="2 3">
    <name type="scientific">Clostridioides difficile</name>
    <name type="common">Peptoclostridium difficile</name>
    <dbReference type="NCBI Taxonomy" id="1496"/>
    <lineage>
        <taxon>Bacteria</taxon>
        <taxon>Bacillati</taxon>
        <taxon>Bacillota</taxon>
        <taxon>Clostridia</taxon>
        <taxon>Peptostreptococcales</taxon>
        <taxon>Peptostreptococcaceae</taxon>
        <taxon>Clostridioides</taxon>
    </lineage>
</organism>
<evidence type="ECO:0000256" key="1">
    <source>
        <dbReference type="SAM" id="SignalP"/>
    </source>
</evidence>
<evidence type="ECO:0000313" key="3">
    <source>
        <dbReference type="Proteomes" id="UP000878956"/>
    </source>
</evidence>
<dbReference type="EMBL" id="DAEPXK010000065">
    <property type="protein sequence ID" value="HBH1544204.1"/>
    <property type="molecule type" value="Genomic_DNA"/>
</dbReference>
<name>A0AAN6A7A2_CLODI</name>
<reference evidence="2" key="1">
    <citation type="journal article" date="2018" name="Genome Biol.">
        <title>SKESA: strategic k-mer extension for scrupulous assemblies.</title>
        <authorList>
            <person name="Souvorov A."/>
            <person name="Agarwala R."/>
            <person name="Lipman D.J."/>
        </authorList>
    </citation>
    <scope>NUCLEOTIDE SEQUENCE</scope>
    <source>
        <strain evidence="2">HN1000</strain>
    </source>
</reference>
<accession>A0AAN6A7A2</accession>
<dbReference type="Proteomes" id="UP000878956">
    <property type="component" value="Unassembled WGS sequence"/>
</dbReference>